<dbReference type="RefSeq" id="XP_044562527.1">
    <property type="nucleotide sequence ID" value="XM_044706407.1"/>
</dbReference>
<evidence type="ECO:0000313" key="2">
    <source>
        <dbReference type="EMBL" id="KAF0977814.1"/>
    </source>
</evidence>
<evidence type="ECO:0000313" key="3">
    <source>
        <dbReference type="Proteomes" id="UP000444721"/>
    </source>
</evidence>
<organism evidence="2 3">
    <name type="scientific">Naegleria fowleri</name>
    <name type="common">Brain eating amoeba</name>
    <dbReference type="NCBI Taxonomy" id="5763"/>
    <lineage>
        <taxon>Eukaryota</taxon>
        <taxon>Discoba</taxon>
        <taxon>Heterolobosea</taxon>
        <taxon>Tetramitia</taxon>
        <taxon>Eutetramitia</taxon>
        <taxon>Vahlkampfiidae</taxon>
        <taxon>Naegleria</taxon>
    </lineage>
</organism>
<proteinExistence type="predicted"/>
<dbReference type="OMA" id="ISAQYNR"/>
<feature type="compositionally biased region" description="Polar residues" evidence="1">
    <location>
        <begin position="1"/>
        <end position="17"/>
    </location>
</feature>
<feature type="region of interest" description="Disordered" evidence="1">
    <location>
        <begin position="136"/>
        <end position="167"/>
    </location>
</feature>
<feature type="compositionally biased region" description="Basic and acidic residues" evidence="1">
    <location>
        <begin position="141"/>
        <end position="151"/>
    </location>
</feature>
<dbReference type="VEuPathDB" id="AmoebaDB:FDP41_003136"/>
<dbReference type="VEuPathDB" id="AmoebaDB:NF0030670"/>
<accession>A0A6A5BU86</accession>
<dbReference type="OrthoDB" id="10456874at2759"/>
<comment type="caution">
    <text evidence="2">The sequence shown here is derived from an EMBL/GenBank/DDBJ whole genome shotgun (WGS) entry which is preliminary data.</text>
</comment>
<gene>
    <name evidence="2" type="ORF">FDP41_003136</name>
</gene>
<dbReference type="GeneID" id="68110354"/>
<name>A0A6A5BU86_NAEFO</name>
<dbReference type="AlphaFoldDB" id="A0A6A5BU86"/>
<protein>
    <submittedName>
        <fullName evidence="2">Uncharacterized protein</fullName>
    </submittedName>
</protein>
<dbReference type="EMBL" id="VFQX01000033">
    <property type="protein sequence ID" value="KAF0977814.1"/>
    <property type="molecule type" value="Genomic_DNA"/>
</dbReference>
<dbReference type="Proteomes" id="UP000444721">
    <property type="component" value="Unassembled WGS sequence"/>
</dbReference>
<evidence type="ECO:0000256" key="1">
    <source>
        <dbReference type="SAM" id="MobiDB-lite"/>
    </source>
</evidence>
<reference evidence="2 3" key="1">
    <citation type="journal article" date="2019" name="Sci. Rep.">
        <title>Nanopore sequencing improves the draft genome of the human pathogenic amoeba Naegleria fowleri.</title>
        <authorList>
            <person name="Liechti N."/>
            <person name="Schurch N."/>
            <person name="Bruggmann R."/>
            <person name="Wittwer M."/>
        </authorList>
    </citation>
    <scope>NUCLEOTIDE SEQUENCE [LARGE SCALE GENOMIC DNA]</scope>
    <source>
        <strain evidence="2 3">ATCC 30894</strain>
    </source>
</reference>
<feature type="region of interest" description="Disordered" evidence="1">
    <location>
        <begin position="1"/>
        <end position="20"/>
    </location>
</feature>
<sequence>MNRVSSAARRNSTTNLESAEKEYLKEQALMEAKRLKHLKLEEQRRIVLAGSREEKKQLQQIRKQEIDNHIEIRKRNEAFQDCSAKLSESSRAASTNTALESKNPISAQYNRIMTNQTARKEFEKSIMMENMKMQQLKQQMKRKEGEEERKQAARGLEYFHNRPRSFL</sequence>
<keyword evidence="3" id="KW-1185">Reference proteome</keyword>